<protein>
    <recommendedName>
        <fullName evidence="5">GH26 domain-containing protein</fullName>
    </recommendedName>
</protein>
<evidence type="ECO:0000313" key="6">
    <source>
        <dbReference type="EMBL" id="GIL31329.1"/>
    </source>
</evidence>
<evidence type="ECO:0000256" key="3">
    <source>
        <dbReference type="PROSITE-ProRule" id="PRU01100"/>
    </source>
</evidence>
<reference evidence="7" key="1">
    <citation type="journal article" date="2021" name="Int. J. Syst. Evol. Microbiol.">
        <title>Actinocatenispora comari sp. nov., an endophytic actinomycete isolated from aerial parts of Comarum salesowianum.</title>
        <authorList>
            <person name="Oyunbileg N."/>
            <person name="Iizaka Y."/>
            <person name="Hamada M."/>
            <person name="Davaapurev B.O."/>
            <person name="Fukumoto A."/>
            <person name="Tsetseg B."/>
            <person name="Kato F."/>
            <person name="Tamura T."/>
            <person name="Batkhuu J."/>
            <person name="Anzai Y."/>
        </authorList>
    </citation>
    <scope>NUCLEOTIDE SEQUENCE [LARGE SCALE GENOMIC DNA]</scope>
    <source>
        <strain evidence="7">NUM-2625</strain>
    </source>
</reference>
<evidence type="ECO:0000256" key="1">
    <source>
        <dbReference type="ARBA" id="ARBA00022801"/>
    </source>
</evidence>
<keyword evidence="7" id="KW-1185">Reference proteome</keyword>
<dbReference type="AlphaFoldDB" id="A0A8J4ERX1"/>
<proteinExistence type="inferred from homology"/>
<sequence length="387" mass="41453">MAVFGLGGVRTGGGNRRRPVPVRRVAVSAAGALTLLVLAAGCGGEPADGARPGAAPGASRSGGHPGSPDKRQPEGASVAPSASCGVDANLVPSCGAWLGIWPRTTASGAKSTDLRGNLAGIERRLGQPITLVSRYYGWNQLPADATDQAWRDSDHLVLMDLRARDFGTDRYTSWASIAAGDHDAYLRKVGRRLADYGAPVLFSFNQEPEQELERGSSVAGSAKDFAAAYRHVHDVVVAAGAHNVRFVWWVMGSMGHTAWYPDLYPGDGYVDWVSYDPYDFNTCHRTDPETPAQSVLPFLHWLAHSGLGDGKPVMLSEFGSNGSARGDWYRGLGELVRKTTRIRGLISFDSSVAGCDTRVTSTDDNWSGFRSIATDPYFRPPYPGGAR</sequence>
<evidence type="ECO:0000259" key="5">
    <source>
        <dbReference type="PROSITE" id="PS51764"/>
    </source>
</evidence>
<feature type="active site" description="Nucleophile" evidence="3">
    <location>
        <position position="317"/>
    </location>
</feature>
<comment type="caution">
    <text evidence="6">The sequence shown here is derived from an EMBL/GenBank/DDBJ whole genome shotgun (WGS) entry which is preliminary data.</text>
</comment>
<dbReference type="EMBL" id="BOPO01000133">
    <property type="protein sequence ID" value="GIL31329.1"/>
    <property type="molecule type" value="Genomic_DNA"/>
</dbReference>
<keyword evidence="1 3" id="KW-0378">Hydrolase</keyword>
<dbReference type="Proteomes" id="UP000614996">
    <property type="component" value="Unassembled WGS sequence"/>
</dbReference>
<feature type="compositionally biased region" description="Low complexity" evidence="4">
    <location>
        <begin position="47"/>
        <end position="62"/>
    </location>
</feature>
<dbReference type="SUPFAM" id="SSF51445">
    <property type="entry name" value="(Trans)glycosidases"/>
    <property type="match status" value="1"/>
</dbReference>
<keyword evidence="2 3" id="KW-0326">Glycosidase</keyword>
<dbReference type="GO" id="GO:0004553">
    <property type="term" value="F:hydrolase activity, hydrolyzing O-glycosyl compounds"/>
    <property type="evidence" value="ECO:0007669"/>
    <property type="project" value="InterPro"/>
</dbReference>
<evidence type="ECO:0000256" key="2">
    <source>
        <dbReference type="ARBA" id="ARBA00023295"/>
    </source>
</evidence>
<name>A0A8J4ERX1_9ACTN</name>
<accession>A0A8J4ERX1</accession>
<feature type="region of interest" description="Disordered" evidence="4">
    <location>
        <begin position="47"/>
        <end position="82"/>
    </location>
</feature>
<evidence type="ECO:0000313" key="7">
    <source>
        <dbReference type="Proteomes" id="UP000614996"/>
    </source>
</evidence>
<organism evidence="6 7">
    <name type="scientific">Actinocatenispora comari</name>
    <dbReference type="NCBI Taxonomy" id="2807577"/>
    <lineage>
        <taxon>Bacteria</taxon>
        <taxon>Bacillati</taxon>
        <taxon>Actinomycetota</taxon>
        <taxon>Actinomycetes</taxon>
        <taxon>Micromonosporales</taxon>
        <taxon>Micromonosporaceae</taxon>
        <taxon>Actinocatenispora</taxon>
    </lineage>
</organism>
<dbReference type="InterPro" id="IPR022790">
    <property type="entry name" value="GH26_dom"/>
</dbReference>
<dbReference type="PROSITE" id="PS51764">
    <property type="entry name" value="GH26"/>
    <property type="match status" value="1"/>
</dbReference>
<feature type="active site" description="Proton donor" evidence="3">
    <location>
        <position position="207"/>
    </location>
</feature>
<feature type="domain" description="GH26" evidence="5">
    <location>
        <begin position="73"/>
        <end position="382"/>
    </location>
</feature>
<evidence type="ECO:0000256" key="4">
    <source>
        <dbReference type="SAM" id="MobiDB-lite"/>
    </source>
</evidence>
<dbReference type="Gene3D" id="3.20.20.80">
    <property type="entry name" value="Glycosidases"/>
    <property type="match status" value="1"/>
</dbReference>
<dbReference type="InterPro" id="IPR017853">
    <property type="entry name" value="GH"/>
</dbReference>
<gene>
    <name evidence="6" type="ORF">NUM_65830</name>
</gene>
<comment type="similarity">
    <text evidence="3">Belongs to the glycosyl hydrolase 26 family.</text>
</comment>